<accession>A0AAW2VYV9</accession>
<dbReference type="PANTHER" id="PTHR33240:SF15">
    <property type="entry name" value="GAG-PRO-LIKE PROTEIN"/>
    <property type="match status" value="1"/>
</dbReference>
<reference evidence="2" key="1">
    <citation type="submission" date="2020-06" db="EMBL/GenBank/DDBJ databases">
        <authorList>
            <person name="Li T."/>
            <person name="Hu X."/>
            <person name="Zhang T."/>
            <person name="Song X."/>
            <person name="Zhang H."/>
            <person name="Dai N."/>
            <person name="Sheng W."/>
            <person name="Hou X."/>
            <person name="Wei L."/>
        </authorList>
    </citation>
    <scope>NUCLEOTIDE SEQUENCE</scope>
    <source>
        <strain evidence="2">KEN1</strain>
        <tissue evidence="2">Leaf</tissue>
    </source>
</reference>
<feature type="region of interest" description="Disordered" evidence="1">
    <location>
        <begin position="18"/>
        <end position="38"/>
    </location>
</feature>
<reference evidence="2" key="2">
    <citation type="journal article" date="2024" name="Plant">
        <title>Genomic evolution and insights into agronomic trait innovations of Sesamum species.</title>
        <authorList>
            <person name="Miao H."/>
            <person name="Wang L."/>
            <person name="Qu L."/>
            <person name="Liu H."/>
            <person name="Sun Y."/>
            <person name="Le M."/>
            <person name="Wang Q."/>
            <person name="Wei S."/>
            <person name="Zheng Y."/>
            <person name="Lin W."/>
            <person name="Duan Y."/>
            <person name="Cao H."/>
            <person name="Xiong S."/>
            <person name="Wang X."/>
            <person name="Wei L."/>
            <person name="Li C."/>
            <person name="Ma Q."/>
            <person name="Ju M."/>
            <person name="Zhao R."/>
            <person name="Li G."/>
            <person name="Mu C."/>
            <person name="Tian Q."/>
            <person name="Mei H."/>
            <person name="Zhang T."/>
            <person name="Gao T."/>
            <person name="Zhang H."/>
        </authorList>
    </citation>
    <scope>NUCLEOTIDE SEQUENCE</scope>
    <source>
        <strain evidence="2">KEN1</strain>
    </source>
</reference>
<evidence type="ECO:0008006" key="3">
    <source>
        <dbReference type="Google" id="ProtNLM"/>
    </source>
</evidence>
<proteinExistence type="predicted"/>
<evidence type="ECO:0000256" key="1">
    <source>
        <dbReference type="SAM" id="MobiDB-lite"/>
    </source>
</evidence>
<comment type="caution">
    <text evidence="2">The sequence shown here is derived from an EMBL/GenBank/DDBJ whole genome shotgun (WGS) entry which is preliminary data.</text>
</comment>
<name>A0AAW2VYV9_9LAMI</name>
<organism evidence="2">
    <name type="scientific">Sesamum latifolium</name>
    <dbReference type="NCBI Taxonomy" id="2727402"/>
    <lineage>
        <taxon>Eukaryota</taxon>
        <taxon>Viridiplantae</taxon>
        <taxon>Streptophyta</taxon>
        <taxon>Embryophyta</taxon>
        <taxon>Tracheophyta</taxon>
        <taxon>Spermatophyta</taxon>
        <taxon>Magnoliopsida</taxon>
        <taxon>eudicotyledons</taxon>
        <taxon>Gunneridae</taxon>
        <taxon>Pentapetalae</taxon>
        <taxon>asterids</taxon>
        <taxon>lamiids</taxon>
        <taxon>Lamiales</taxon>
        <taxon>Pedaliaceae</taxon>
        <taxon>Sesamum</taxon>
    </lineage>
</organism>
<protein>
    <recommendedName>
        <fullName evidence="3">Gag-pol polyprotein</fullName>
    </recommendedName>
</protein>
<feature type="region of interest" description="Disordered" evidence="1">
    <location>
        <begin position="191"/>
        <end position="233"/>
    </location>
</feature>
<dbReference type="AlphaFoldDB" id="A0AAW2VYV9"/>
<sequence length="233" mass="25847">MDISKSIYVGRRLKEPDLFKKENQTKSRRQKTGKARKVHDVTIKEVSDVEAMEDAPIIQFGRAEHSGPKNSHNDALVITALLANYEAGRIFIDSGSSANILFGEARNDPSSRDDPTPFNIGDRACPENIHAKIPGWDVPSAYNVIVGRPTLNVFQAIISMFHMKIKFPTPGGVKEVQGDPLQSQKCYIEAVRKGQKSSPDEVLMEAPSYKRGKDDESEEEPKIGRGTPLKSSR</sequence>
<dbReference type="EMBL" id="JACGWN010000009">
    <property type="protein sequence ID" value="KAL0434298.1"/>
    <property type="molecule type" value="Genomic_DNA"/>
</dbReference>
<feature type="compositionally biased region" description="Basic residues" evidence="1">
    <location>
        <begin position="26"/>
        <end position="37"/>
    </location>
</feature>
<gene>
    <name evidence="2" type="ORF">Slati_2764100</name>
</gene>
<evidence type="ECO:0000313" key="2">
    <source>
        <dbReference type="EMBL" id="KAL0434298.1"/>
    </source>
</evidence>
<dbReference type="PANTHER" id="PTHR33240">
    <property type="entry name" value="OS08G0508500 PROTEIN"/>
    <property type="match status" value="1"/>
</dbReference>